<proteinExistence type="predicted"/>
<protein>
    <submittedName>
        <fullName evidence="3">Uncharacterized protein</fullName>
    </submittedName>
</protein>
<accession>J3JEJ2</accession>
<feature type="compositionally biased region" description="Gly residues" evidence="1">
    <location>
        <begin position="1"/>
        <end position="18"/>
    </location>
</feature>
<keyword evidence="2" id="KW-0472">Membrane</keyword>
<keyword evidence="2" id="KW-0812">Transmembrane</keyword>
<dbReference type="Proteomes" id="UP000007813">
    <property type="component" value="Unassembled WGS sequence"/>
</dbReference>
<evidence type="ECO:0000313" key="3">
    <source>
        <dbReference type="EMBL" id="EJN58409.1"/>
    </source>
</evidence>
<evidence type="ECO:0000256" key="2">
    <source>
        <dbReference type="SAM" id="Phobius"/>
    </source>
</evidence>
<dbReference type="EMBL" id="ALJD01000009">
    <property type="protein sequence ID" value="EJN58409.1"/>
    <property type="molecule type" value="Genomic_DNA"/>
</dbReference>
<evidence type="ECO:0000313" key="4">
    <source>
        <dbReference type="Proteomes" id="UP000007813"/>
    </source>
</evidence>
<sequence>MDGDGGEMGGMHGAGTGDVNGDIEARMENVDGDSGASVLQSMGYLDSDTGTNRSDGESTSSEFSTLKTTLILVLSVFFAGSLLYFLVTGILSVFGVSL</sequence>
<dbReference type="OrthoDB" id="184668at2157"/>
<keyword evidence="2" id="KW-1133">Transmembrane helix</keyword>
<evidence type="ECO:0000256" key="1">
    <source>
        <dbReference type="SAM" id="MobiDB-lite"/>
    </source>
</evidence>
<dbReference type="eggNOG" id="arCOG11158">
    <property type="taxonomic scope" value="Archaea"/>
</dbReference>
<organism evidence="3 4">
    <name type="scientific">Halogranum salarium B-1</name>
    <dbReference type="NCBI Taxonomy" id="1210908"/>
    <lineage>
        <taxon>Archaea</taxon>
        <taxon>Methanobacteriati</taxon>
        <taxon>Methanobacteriota</taxon>
        <taxon>Stenosarchaea group</taxon>
        <taxon>Halobacteria</taxon>
        <taxon>Halobacteriales</taxon>
        <taxon>Haloferacaceae</taxon>
    </lineage>
</organism>
<name>J3JEJ2_9EURY</name>
<feature type="transmembrane region" description="Helical" evidence="2">
    <location>
        <begin position="70"/>
        <end position="94"/>
    </location>
</feature>
<comment type="caution">
    <text evidence="3">The sequence shown here is derived from an EMBL/GenBank/DDBJ whole genome shotgun (WGS) entry which is preliminary data.</text>
</comment>
<feature type="region of interest" description="Disordered" evidence="1">
    <location>
        <begin position="1"/>
        <end position="60"/>
    </location>
</feature>
<gene>
    <name evidence="3" type="ORF">HSB1_38260</name>
</gene>
<dbReference type="AlphaFoldDB" id="J3JEJ2"/>
<reference evidence="3 4" key="1">
    <citation type="journal article" date="2012" name="J. Bacteriol.">
        <title>Draft Genome Sequence of the Extremely Halophilic Archaeon Halogranum salarium B-1T.</title>
        <authorList>
            <person name="Kim K.K."/>
            <person name="Lee K.C."/>
            <person name="Lee J.S."/>
        </authorList>
    </citation>
    <scope>NUCLEOTIDE SEQUENCE [LARGE SCALE GENOMIC DNA]</scope>
    <source>
        <strain evidence="3 4">B-1</strain>
    </source>
</reference>
<dbReference type="RefSeq" id="WP_009733215.1">
    <property type="nucleotide sequence ID" value="NZ_ALJD01000009.1"/>
</dbReference>
<feature type="compositionally biased region" description="Polar residues" evidence="1">
    <location>
        <begin position="48"/>
        <end position="60"/>
    </location>
</feature>